<evidence type="ECO:0000313" key="2">
    <source>
        <dbReference type="EMBL" id="KIJ11543.1"/>
    </source>
</evidence>
<keyword evidence="3" id="KW-1185">Reference proteome</keyword>
<feature type="non-terminal residue" evidence="2">
    <location>
        <position position="159"/>
    </location>
</feature>
<gene>
    <name evidence="2" type="ORF">PAXINDRAFT_33688</name>
</gene>
<evidence type="ECO:0000259" key="1">
    <source>
        <dbReference type="Pfam" id="PF20149"/>
    </source>
</evidence>
<reference evidence="2 3" key="1">
    <citation type="submission" date="2014-06" db="EMBL/GenBank/DDBJ databases">
        <authorList>
            <consortium name="DOE Joint Genome Institute"/>
            <person name="Kuo A."/>
            <person name="Kohler A."/>
            <person name="Nagy L.G."/>
            <person name="Floudas D."/>
            <person name="Copeland A."/>
            <person name="Barry K.W."/>
            <person name="Cichocki N."/>
            <person name="Veneault-Fourrey C."/>
            <person name="LaButti K."/>
            <person name="Lindquist E.A."/>
            <person name="Lipzen A."/>
            <person name="Lundell T."/>
            <person name="Morin E."/>
            <person name="Murat C."/>
            <person name="Sun H."/>
            <person name="Tunlid A."/>
            <person name="Henrissat B."/>
            <person name="Grigoriev I.V."/>
            <person name="Hibbett D.S."/>
            <person name="Martin F."/>
            <person name="Nordberg H.P."/>
            <person name="Cantor M.N."/>
            <person name="Hua S.X."/>
        </authorList>
    </citation>
    <scope>NUCLEOTIDE SEQUENCE [LARGE SCALE GENOMIC DNA]</scope>
    <source>
        <strain evidence="2 3">ATCC 200175</strain>
    </source>
</reference>
<name>A0A0C9TLL3_PAXIN</name>
<protein>
    <recommendedName>
        <fullName evidence="1">DUF6532 domain-containing protein</fullName>
    </recommendedName>
</protein>
<dbReference type="Proteomes" id="UP000053647">
    <property type="component" value="Unassembled WGS sequence"/>
</dbReference>
<dbReference type="InterPro" id="IPR045341">
    <property type="entry name" value="DUF6532"/>
</dbReference>
<accession>A0A0C9TLL3</accession>
<feature type="non-terminal residue" evidence="2">
    <location>
        <position position="1"/>
    </location>
</feature>
<dbReference type="Pfam" id="PF20149">
    <property type="entry name" value="DUF6532"/>
    <property type="match status" value="1"/>
</dbReference>
<reference evidence="3" key="2">
    <citation type="submission" date="2015-01" db="EMBL/GenBank/DDBJ databases">
        <title>Evolutionary Origins and Diversification of the Mycorrhizal Mutualists.</title>
        <authorList>
            <consortium name="DOE Joint Genome Institute"/>
            <consortium name="Mycorrhizal Genomics Consortium"/>
            <person name="Kohler A."/>
            <person name="Kuo A."/>
            <person name="Nagy L.G."/>
            <person name="Floudas D."/>
            <person name="Copeland A."/>
            <person name="Barry K.W."/>
            <person name="Cichocki N."/>
            <person name="Veneault-Fourrey C."/>
            <person name="LaButti K."/>
            <person name="Lindquist E.A."/>
            <person name="Lipzen A."/>
            <person name="Lundell T."/>
            <person name="Morin E."/>
            <person name="Murat C."/>
            <person name="Riley R."/>
            <person name="Ohm R."/>
            <person name="Sun H."/>
            <person name="Tunlid A."/>
            <person name="Henrissat B."/>
            <person name="Grigoriev I.V."/>
            <person name="Hibbett D.S."/>
            <person name="Martin F."/>
        </authorList>
    </citation>
    <scope>NUCLEOTIDE SEQUENCE [LARGE SCALE GENOMIC DNA]</scope>
    <source>
        <strain evidence="3">ATCC 200175</strain>
    </source>
</reference>
<dbReference type="OrthoDB" id="2634476at2759"/>
<dbReference type="EMBL" id="KN819377">
    <property type="protein sequence ID" value="KIJ11543.1"/>
    <property type="molecule type" value="Genomic_DNA"/>
</dbReference>
<organism evidence="2 3">
    <name type="scientific">Paxillus involutus ATCC 200175</name>
    <dbReference type="NCBI Taxonomy" id="664439"/>
    <lineage>
        <taxon>Eukaryota</taxon>
        <taxon>Fungi</taxon>
        <taxon>Dikarya</taxon>
        <taxon>Basidiomycota</taxon>
        <taxon>Agaricomycotina</taxon>
        <taxon>Agaricomycetes</taxon>
        <taxon>Agaricomycetidae</taxon>
        <taxon>Boletales</taxon>
        <taxon>Paxilineae</taxon>
        <taxon>Paxillaceae</taxon>
        <taxon>Paxillus</taxon>
    </lineage>
</organism>
<dbReference type="HOGENOM" id="CLU_125779_0_0_1"/>
<proteinExistence type="predicted"/>
<dbReference type="AlphaFoldDB" id="A0A0C9TLL3"/>
<sequence>PRIKHIAKGGHQQMRIHTAMKQGFPNPKECDSLCWEMLVKASKNDPILWRKMKEEIQKDGDIKGQPIDYIWKAVTQVRGELVSKARITIPGLYGLPGNPNMVDLDRAVTWLVENDNFTNSGEDIDITNETITDNSPFCHPLIKALIKSQWWGPKGEGRR</sequence>
<feature type="domain" description="DUF6532" evidence="1">
    <location>
        <begin position="12"/>
        <end position="155"/>
    </location>
</feature>
<evidence type="ECO:0000313" key="3">
    <source>
        <dbReference type="Proteomes" id="UP000053647"/>
    </source>
</evidence>